<sequence length="77" mass="9062">MYSSDESEARINYLSGDYEILNYGTYVFCAVTGQKIPIDDLKYWNYTRQEAYASCEISYQRELEYNPHLRKLLGSTL</sequence>
<evidence type="ECO:0000313" key="2">
    <source>
        <dbReference type="Proteomes" id="UP000008952"/>
    </source>
</evidence>
<name>J0QXJ5_9HYPH</name>
<dbReference type="PATRIC" id="fig|1094558.3.peg.712"/>
<reference evidence="1 2" key="1">
    <citation type="submission" date="2012-03" db="EMBL/GenBank/DDBJ databases">
        <title>The Genome Sequence of Bartonella tamiae Th239.</title>
        <authorList>
            <consortium name="The Broad Institute Genome Sequencing Platform"/>
            <consortium name="The Broad Institute Genome Sequencing Center for Infectious Disease"/>
            <person name="Feldgarden M."/>
            <person name="Kirby J."/>
            <person name="Kosoy M."/>
            <person name="Birtles R."/>
            <person name="Probert W.S."/>
            <person name="Chiaraviglio L."/>
            <person name="Young S.K."/>
            <person name="Zeng Q."/>
            <person name="Gargeya S."/>
            <person name="Fitzgerald M."/>
            <person name="Haas B."/>
            <person name="Abouelleil A."/>
            <person name="Alvarado L."/>
            <person name="Arachchi H.M."/>
            <person name="Berlin A."/>
            <person name="Chapman S.B."/>
            <person name="Gearin G."/>
            <person name="Goldberg J."/>
            <person name="Griggs A."/>
            <person name="Gujja S."/>
            <person name="Hansen M."/>
            <person name="Heiman D."/>
            <person name="Howarth C."/>
            <person name="Larimer J."/>
            <person name="Lui A."/>
            <person name="MacDonald P.J.P."/>
            <person name="McCowen C."/>
            <person name="Montmayeur A."/>
            <person name="Murphy C."/>
            <person name="Neiman D."/>
            <person name="Pearson M."/>
            <person name="Priest M."/>
            <person name="Roberts A."/>
            <person name="Saif S."/>
            <person name="Shea T."/>
            <person name="Sisk P."/>
            <person name="Stolte C."/>
            <person name="Sykes S."/>
            <person name="Wortman J."/>
            <person name="Nusbaum C."/>
            <person name="Birren B."/>
        </authorList>
    </citation>
    <scope>NUCLEOTIDE SEQUENCE [LARGE SCALE GENOMIC DNA]</scope>
    <source>
        <strain evidence="1 2">Th239</strain>
    </source>
</reference>
<dbReference type="Pfam" id="PF09866">
    <property type="entry name" value="DUF2093"/>
    <property type="match status" value="1"/>
</dbReference>
<dbReference type="OrthoDB" id="9801906at2"/>
<dbReference type="eggNOG" id="COG3908">
    <property type="taxonomic scope" value="Bacteria"/>
</dbReference>
<organism evidence="1 2">
    <name type="scientific">Bartonella tamiae Th239</name>
    <dbReference type="NCBI Taxonomy" id="1094558"/>
    <lineage>
        <taxon>Bacteria</taxon>
        <taxon>Pseudomonadati</taxon>
        <taxon>Pseudomonadota</taxon>
        <taxon>Alphaproteobacteria</taxon>
        <taxon>Hyphomicrobiales</taxon>
        <taxon>Bartonellaceae</taxon>
        <taxon>Bartonella</taxon>
    </lineage>
</organism>
<dbReference type="AlphaFoldDB" id="J0QXJ5"/>
<dbReference type="Proteomes" id="UP000008952">
    <property type="component" value="Unassembled WGS sequence"/>
</dbReference>
<accession>J0QXJ5</accession>
<protein>
    <recommendedName>
        <fullName evidence="3">DUF2093 domain-containing protein</fullName>
    </recommendedName>
</protein>
<dbReference type="RefSeq" id="WP_008038381.1">
    <property type="nucleotide sequence ID" value="NZ_JH725147.1"/>
</dbReference>
<keyword evidence="2" id="KW-1185">Reference proteome</keyword>
<gene>
    <name evidence="1" type="ORF">ME5_00649</name>
</gene>
<evidence type="ECO:0008006" key="3">
    <source>
        <dbReference type="Google" id="ProtNLM"/>
    </source>
</evidence>
<proteinExistence type="predicted"/>
<dbReference type="HOGENOM" id="CLU_176817_1_0_5"/>
<dbReference type="InterPro" id="IPR018661">
    <property type="entry name" value="DUF2093"/>
</dbReference>
<evidence type="ECO:0000313" key="1">
    <source>
        <dbReference type="EMBL" id="EJF90781.1"/>
    </source>
</evidence>
<dbReference type="STRING" id="1094558.ME5_00649"/>
<dbReference type="EMBL" id="AIMB01000006">
    <property type="protein sequence ID" value="EJF90781.1"/>
    <property type="molecule type" value="Genomic_DNA"/>
</dbReference>
<comment type="caution">
    <text evidence="1">The sequence shown here is derived from an EMBL/GenBank/DDBJ whole genome shotgun (WGS) entry which is preliminary data.</text>
</comment>